<dbReference type="OMA" id="QQTFKVI"/>
<dbReference type="GeneID" id="5889468"/>
<evidence type="ECO:0000256" key="4">
    <source>
        <dbReference type="ARBA" id="ARBA00022692"/>
    </source>
</evidence>
<dbReference type="Pfam" id="PF06417">
    <property type="entry name" value="EMC4"/>
    <property type="match status" value="1"/>
</dbReference>
<dbReference type="eggNOG" id="KOG3318">
    <property type="taxonomic scope" value="Eukaryota"/>
</dbReference>
<reference evidence="9 10" key="1">
    <citation type="journal article" date="2008" name="Nature">
        <title>The genome of the choanoflagellate Monosiga brevicollis and the origin of metazoans.</title>
        <authorList>
            <consortium name="JGI Sequencing"/>
            <person name="King N."/>
            <person name="Westbrook M.J."/>
            <person name="Young S.L."/>
            <person name="Kuo A."/>
            <person name="Abedin M."/>
            <person name="Chapman J."/>
            <person name="Fairclough S."/>
            <person name="Hellsten U."/>
            <person name="Isogai Y."/>
            <person name="Letunic I."/>
            <person name="Marr M."/>
            <person name="Pincus D."/>
            <person name="Putnam N."/>
            <person name="Rokas A."/>
            <person name="Wright K.J."/>
            <person name="Zuzow R."/>
            <person name="Dirks W."/>
            <person name="Good M."/>
            <person name="Goodstein D."/>
            <person name="Lemons D."/>
            <person name="Li W."/>
            <person name="Lyons J.B."/>
            <person name="Morris A."/>
            <person name="Nichols S."/>
            <person name="Richter D.J."/>
            <person name="Salamov A."/>
            <person name="Bork P."/>
            <person name="Lim W.A."/>
            <person name="Manning G."/>
            <person name="Miller W.T."/>
            <person name="McGinnis W."/>
            <person name="Shapiro H."/>
            <person name="Tjian R."/>
            <person name="Grigoriev I.V."/>
            <person name="Rokhsar D."/>
        </authorList>
    </citation>
    <scope>NUCLEOTIDE SEQUENCE [LARGE SCALE GENOMIC DNA]</scope>
    <source>
        <strain evidence="10">MX1 / ATCC 50154</strain>
    </source>
</reference>
<dbReference type="STRING" id="81824.A9UUF5"/>
<evidence type="ECO:0000256" key="6">
    <source>
        <dbReference type="ARBA" id="ARBA00022989"/>
    </source>
</evidence>
<keyword evidence="4 8" id="KW-0812">Transmembrane</keyword>
<evidence type="ECO:0000256" key="3">
    <source>
        <dbReference type="ARBA" id="ARBA00020820"/>
    </source>
</evidence>
<keyword evidence="5" id="KW-0256">Endoplasmic reticulum</keyword>
<keyword evidence="7 8" id="KW-0472">Membrane</keyword>
<evidence type="ECO:0000256" key="8">
    <source>
        <dbReference type="SAM" id="Phobius"/>
    </source>
</evidence>
<dbReference type="PANTHER" id="PTHR19315">
    <property type="entry name" value="ER MEMBRANE PROTEIN COMPLEX SUBUNIT 4"/>
    <property type="match status" value="1"/>
</dbReference>
<comment type="subcellular location">
    <subcellularLocation>
        <location evidence="1">Endoplasmic reticulum membrane</location>
        <topology evidence="1">Multi-pass membrane protein</topology>
    </subcellularLocation>
</comment>
<evidence type="ECO:0000256" key="5">
    <source>
        <dbReference type="ARBA" id="ARBA00022824"/>
    </source>
</evidence>
<evidence type="ECO:0000313" key="9">
    <source>
        <dbReference type="EMBL" id="EDQ91090.1"/>
    </source>
</evidence>
<keyword evidence="10" id="KW-1185">Reference proteome</keyword>
<dbReference type="FunCoup" id="A9UUF5">
    <property type="interactions" value="1146"/>
</dbReference>
<dbReference type="AlphaFoldDB" id="A9UUF5"/>
<gene>
    <name evidence="9" type="ORF">MONBRDRAFT_18332</name>
</gene>
<dbReference type="RefSeq" id="XP_001744387.1">
    <property type="nucleotide sequence ID" value="XM_001744335.1"/>
</dbReference>
<protein>
    <recommendedName>
        <fullName evidence="3">ER membrane protein complex subunit 4</fullName>
    </recommendedName>
</protein>
<name>A9UUF5_MONBE</name>
<dbReference type="InterPro" id="IPR009445">
    <property type="entry name" value="TMEM85/Emc4"/>
</dbReference>
<keyword evidence="6 8" id="KW-1133">Transmembrane helix</keyword>
<evidence type="ECO:0000313" key="10">
    <source>
        <dbReference type="Proteomes" id="UP000001357"/>
    </source>
</evidence>
<sequence length="170" mass="18907">MERWQLDYASIATVALTDDKLQPVGLPAGPIAKDADGAGESAAQRHALKHKLAWKVVEKQVYQLPMTLFMMYMMGSSITIWTFGFLGYLMYNPIRSLFSINNEFKRFEDSAEDNFLVHKLAYTAVTLVYVALGAWKCSGMGLIPSSQADWLEFMQIGAPQEIAAGMIATN</sequence>
<evidence type="ECO:0000256" key="1">
    <source>
        <dbReference type="ARBA" id="ARBA00004477"/>
    </source>
</evidence>
<evidence type="ECO:0000256" key="2">
    <source>
        <dbReference type="ARBA" id="ARBA00007715"/>
    </source>
</evidence>
<dbReference type="KEGG" id="mbr:MONBRDRAFT_18332"/>
<dbReference type="EMBL" id="CH991546">
    <property type="protein sequence ID" value="EDQ91090.1"/>
    <property type="molecule type" value="Genomic_DNA"/>
</dbReference>
<dbReference type="InParanoid" id="A9UUF5"/>
<feature type="transmembrane region" description="Helical" evidence="8">
    <location>
        <begin position="69"/>
        <end position="91"/>
    </location>
</feature>
<dbReference type="Proteomes" id="UP000001357">
    <property type="component" value="Unassembled WGS sequence"/>
</dbReference>
<accession>A9UUF5</accession>
<dbReference type="GO" id="GO:0072546">
    <property type="term" value="C:EMC complex"/>
    <property type="evidence" value="ECO:0000318"/>
    <property type="project" value="GO_Central"/>
</dbReference>
<comment type="similarity">
    <text evidence="2">Belongs to the EMC4 family.</text>
</comment>
<proteinExistence type="inferred from homology"/>
<organism evidence="9 10">
    <name type="scientific">Monosiga brevicollis</name>
    <name type="common">Choanoflagellate</name>
    <dbReference type="NCBI Taxonomy" id="81824"/>
    <lineage>
        <taxon>Eukaryota</taxon>
        <taxon>Choanoflagellata</taxon>
        <taxon>Craspedida</taxon>
        <taxon>Salpingoecidae</taxon>
        <taxon>Monosiga</taxon>
    </lineage>
</organism>
<evidence type="ECO:0000256" key="7">
    <source>
        <dbReference type="ARBA" id="ARBA00023136"/>
    </source>
</evidence>